<feature type="compositionally biased region" description="Basic and acidic residues" evidence="1">
    <location>
        <begin position="110"/>
        <end position="120"/>
    </location>
</feature>
<name>A0A5P1FGN4_ASPOF</name>
<keyword evidence="2" id="KW-0472">Membrane</keyword>
<reference evidence="4" key="1">
    <citation type="journal article" date="2017" name="Nat. Commun.">
        <title>The asparagus genome sheds light on the origin and evolution of a young Y chromosome.</title>
        <authorList>
            <person name="Harkess A."/>
            <person name="Zhou J."/>
            <person name="Xu C."/>
            <person name="Bowers J.E."/>
            <person name="Van der Hulst R."/>
            <person name="Ayyampalayam S."/>
            <person name="Mercati F."/>
            <person name="Riccardi P."/>
            <person name="McKain M.R."/>
            <person name="Kakrana A."/>
            <person name="Tang H."/>
            <person name="Ray J."/>
            <person name="Groenendijk J."/>
            <person name="Arikit S."/>
            <person name="Mathioni S.M."/>
            <person name="Nakano M."/>
            <person name="Shan H."/>
            <person name="Telgmann-Rauber A."/>
            <person name="Kanno A."/>
            <person name="Yue Z."/>
            <person name="Chen H."/>
            <person name="Li W."/>
            <person name="Chen Y."/>
            <person name="Xu X."/>
            <person name="Zhang Y."/>
            <person name="Luo S."/>
            <person name="Chen H."/>
            <person name="Gao J."/>
            <person name="Mao Z."/>
            <person name="Pires J.C."/>
            <person name="Luo M."/>
            <person name="Kudrna D."/>
            <person name="Wing R.A."/>
            <person name="Meyers B.C."/>
            <person name="Yi K."/>
            <person name="Kong H."/>
            <person name="Lavrijsen P."/>
            <person name="Sunseri F."/>
            <person name="Falavigna A."/>
            <person name="Ye Y."/>
            <person name="Leebens-Mack J.H."/>
            <person name="Chen G."/>
        </authorList>
    </citation>
    <scope>NUCLEOTIDE SEQUENCE [LARGE SCALE GENOMIC DNA]</scope>
    <source>
        <strain evidence="4">cv. DH0086</strain>
    </source>
</reference>
<feature type="region of interest" description="Disordered" evidence="1">
    <location>
        <begin position="106"/>
        <end position="126"/>
    </location>
</feature>
<dbReference type="Gramene" id="ONK75730">
    <property type="protein sequence ID" value="ONK75730"/>
    <property type="gene ID" value="A4U43_C03F19940"/>
</dbReference>
<keyword evidence="2" id="KW-1133">Transmembrane helix</keyword>
<evidence type="ECO:0000256" key="1">
    <source>
        <dbReference type="SAM" id="MobiDB-lite"/>
    </source>
</evidence>
<dbReference type="AlphaFoldDB" id="A0A5P1FGN4"/>
<protein>
    <submittedName>
        <fullName evidence="3">Uncharacterized protein</fullName>
    </submittedName>
</protein>
<accession>A0A5P1FGN4</accession>
<keyword evidence="2" id="KW-0812">Transmembrane</keyword>
<keyword evidence="4" id="KW-1185">Reference proteome</keyword>
<feature type="transmembrane region" description="Helical" evidence="2">
    <location>
        <begin position="73"/>
        <end position="90"/>
    </location>
</feature>
<dbReference type="EMBL" id="CM007383">
    <property type="protein sequence ID" value="ONK75730.1"/>
    <property type="molecule type" value="Genomic_DNA"/>
</dbReference>
<evidence type="ECO:0000313" key="4">
    <source>
        <dbReference type="Proteomes" id="UP000243459"/>
    </source>
</evidence>
<sequence length="197" mass="21540">MQRYQSPHEKQLVLLLHRQCKPIDNTPQNFQQLPDPRMPLRLKYKSIENCQRTQCNGAAARRRSGGGARRRRVGVLLVGLAGVGAGVLCGRRGRHPRKMLASIVRTSPPHADRIERRSATDKSTSSELGVWPVASFSLANFRVIGEVEGEEKQSGACGMKSRLLSPTGRSLNTGRHSTAAEPADRAEKEGIGLGVRG</sequence>
<dbReference type="Proteomes" id="UP000243459">
    <property type="component" value="Chromosome 3"/>
</dbReference>
<proteinExistence type="predicted"/>
<organism evidence="3 4">
    <name type="scientific">Asparagus officinalis</name>
    <name type="common">Garden asparagus</name>
    <dbReference type="NCBI Taxonomy" id="4686"/>
    <lineage>
        <taxon>Eukaryota</taxon>
        <taxon>Viridiplantae</taxon>
        <taxon>Streptophyta</taxon>
        <taxon>Embryophyta</taxon>
        <taxon>Tracheophyta</taxon>
        <taxon>Spermatophyta</taxon>
        <taxon>Magnoliopsida</taxon>
        <taxon>Liliopsida</taxon>
        <taxon>Asparagales</taxon>
        <taxon>Asparagaceae</taxon>
        <taxon>Asparagoideae</taxon>
        <taxon>Asparagus</taxon>
    </lineage>
</organism>
<evidence type="ECO:0000313" key="3">
    <source>
        <dbReference type="EMBL" id="ONK75730.1"/>
    </source>
</evidence>
<gene>
    <name evidence="3" type="ORF">A4U43_C03F19940</name>
</gene>
<feature type="compositionally biased region" description="Polar residues" evidence="1">
    <location>
        <begin position="167"/>
        <end position="176"/>
    </location>
</feature>
<evidence type="ECO:0000256" key="2">
    <source>
        <dbReference type="SAM" id="Phobius"/>
    </source>
</evidence>
<feature type="region of interest" description="Disordered" evidence="1">
    <location>
        <begin position="150"/>
        <end position="197"/>
    </location>
</feature>